<evidence type="ECO:0000259" key="1">
    <source>
        <dbReference type="SMART" id="SM00849"/>
    </source>
</evidence>
<evidence type="ECO:0000313" key="3">
    <source>
        <dbReference type="Proteomes" id="UP000653056"/>
    </source>
</evidence>
<comment type="caution">
    <text evidence="2">The sequence shown here is derived from an EMBL/GenBank/DDBJ whole genome shotgun (WGS) entry which is preliminary data.</text>
</comment>
<dbReference type="PANTHER" id="PTHR42773:SF1">
    <property type="entry name" value="METALLO-BETA-LACTAMASE FAMILY PROTEIN"/>
    <property type="match status" value="1"/>
</dbReference>
<sequence>MQRVQPDVWETEVESPFPGLTVHAYLLVREVGNVLFYNTGHRHEIERMVELGGVAYQYLSHRDEVGETLALIHERFGTQLAGHVAERDDFARVRIPEILFEKRERHLDAIEVIPTPGHSPGSTCFLVDSPHGKRYLFTGDTLYRTKDGGWRAGFIPGHNTPEDKETLAESLRLLKTLEPDVVFSSAFTGEAGFQELAPGEWPGLVDRALDELLGESH</sequence>
<dbReference type="Pfam" id="PF00753">
    <property type="entry name" value="Lactamase_B"/>
    <property type="match status" value="1"/>
</dbReference>
<dbReference type="EMBL" id="BMXS01000006">
    <property type="protein sequence ID" value="GGX89262.1"/>
    <property type="molecule type" value="Genomic_DNA"/>
</dbReference>
<name>A0ABQ2YMQ9_9GAMM</name>
<proteinExistence type="predicted"/>
<dbReference type="SUPFAM" id="SSF56281">
    <property type="entry name" value="Metallo-hydrolase/oxidoreductase"/>
    <property type="match status" value="1"/>
</dbReference>
<dbReference type="PANTHER" id="PTHR42773">
    <property type="entry name" value="METALLO-BETA-LACTAMASE-RELATED"/>
    <property type="match status" value="1"/>
</dbReference>
<dbReference type="InterPro" id="IPR036866">
    <property type="entry name" value="RibonucZ/Hydroxyglut_hydro"/>
</dbReference>
<protein>
    <submittedName>
        <fullName evidence="2">MBL fold metallo-hydrolase</fullName>
    </submittedName>
</protein>
<dbReference type="Gene3D" id="3.60.15.10">
    <property type="entry name" value="Ribonuclease Z/Hydroxyacylglutathione hydrolase-like"/>
    <property type="match status" value="1"/>
</dbReference>
<organism evidence="2 3">
    <name type="scientific">Litchfieldella qijiaojingensis</name>
    <dbReference type="NCBI Taxonomy" id="980347"/>
    <lineage>
        <taxon>Bacteria</taxon>
        <taxon>Pseudomonadati</taxon>
        <taxon>Pseudomonadota</taxon>
        <taxon>Gammaproteobacteria</taxon>
        <taxon>Oceanospirillales</taxon>
        <taxon>Halomonadaceae</taxon>
        <taxon>Litchfieldella</taxon>
    </lineage>
</organism>
<dbReference type="RefSeq" id="WP_189467925.1">
    <property type="nucleotide sequence ID" value="NZ_BMXS01000006.1"/>
</dbReference>
<reference evidence="3" key="1">
    <citation type="journal article" date="2019" name="Int. J. Syst. Evol. Microbiol.">
        <title>The Global Catalogue of Microorganisms (GCM) 10K type strain sequencing project: providing services to taxonomists for standard genome sequencing and annotation.</title>
        <authorList>
            <consortium name="The Broad Institute Genomics Platform"/>
            <consortium name="The Broad Institute Genome Sequencing Center for Infectious Disease"/>
            <person name="Wu L."/>
            <person name="Ma J."/>
        </authorList>
    </citation>
    <scope>NUCLEOTIDE SEQUENCE [LARGE SCALE GENOMIC DNA]</scope>
    <source>
        <strain evidence="3">KCTC 22228</strain>
    </source>
</reference>
<dbReference type="SMART" id="SM00849">
    <property type="entry name" value="Lactamase_B"/>
    <property type="match status" value="1"/>
</dbReference>
<dbReference type="InterPro" id="IPR001279">
    <property type="entry name" value="Metallo-B-lactamas"/>
</dbReference>
<gene>
    <name evidence="2" type="ORF">GCM10007160_15780</name>
</gene>
<keyword evidence="3" id="KW-1185">Reference proteome</keyword>
<evidence type="ECO:0000313" key="2">
    <source>
        <dbReference type="EMBL" id="GGX89262.1"/>
    </source>
</evidence>
<feature type="domain" description="Metallo-beta-lactamase" evidence="1">
    <location>
        <begin position="21"/>
        <end position="186"/>
    </location>
</feature>
<dbReference type="Proteomes" id="UP000653056">
    <property type="component" value="Unassembled WGS sequence"/>
</dbReference>
<accession>A0ABQ2YMQ9</accession>